<dbReference type="GO" id="GO:0043709">
    <property type="term" value="P:cell adhesion involved in single-species biofilm formation"/>
    <property type="evidence" value="ECO:0007669"/>
    <property type="project" value="TreeGrafter"/>
</dbReference>
<feature type="transmembrane region" description="Helical" evidence="3">
    <location>
        <begin position="138"/>
        <end position="163"/>
    </location>
</feature>
<evidence type="ECO:0000256" key="3">
    <source>
        <dbReference type="SAM" id="Phobius"/>
    </source>
</evidence>
<sequence>MAVFLVIAFAMSAAVAGAVTVVHRLRRWQSPLSGVNTFMGAGTAVLALLNTVQLLLSDPVTAWLVATAGGLASTAVTASVFCLSRTVADRAWRVTPRALALLSIEPAATAVAMLTNPWHHHFFTGFHPAGPEGGLLPVLGWAFWLHSAYIYSLLTVSFVLVVRARRQAPPDRREIHDWTIAAFAPPIAANIAALALPDPTVDLTSVGLAVTMVIAYGALTRSLPQQQIQVALEQVFDTISDAVGVVDRSGRILNVNASARTLLRRAGLPDQVQGMSLAEIPGFGFFLAEDAGTEQEVTDVMGRGVDLHVRTNVLRDRRDECIGWVLVARDVTEARRRRDEAEEANVRLREQLETIEALRAGLAEQAVRDPLTGLYNRRRLMEVLTEETRRATEAYTPLSLALIDVDHFKQINDTYGHGDGDTVLVQIARMLVGEVRHDDVVARYGGEEFVLVLPGATAEAAWERVDALRERIKETPVSVEGGLLSVTFSAGVATLSLEAWSPADLLRIADEALYEAKRLGRDRVERGVPRPPGAAGAGSGAAA</sequence>
<feature type="transmembrane region" description="Helical" evidence="3">
    <location>
        <begin position="6"/>
        <end position="25"/>
    </location>
</feature>
<name>A0A8J3RRC3_9ACTN</name>
<dbReference type="InterPro" id="IPR000700">
    <property type="entry name" value="PAS-assoc_C"/>
</dbReference>
<dbReference type="Pfam" id="PF08448">
    <property type="entry name" value="PAS_4"/>
    <property type="match status" value="1"/>
</dbReference>
<dbReference type="AlphaFoldDB" id="A0A8J3RRC3"/>
<evidence type="ECO:0000313" key="6">
    <source>
        <dbReference type="EMBL" id="GIH78447.1"/>
    </source>
</evidence>
<dbReference type="InterPro" id="IPR000014">
    <property type="entry name" value="PAS"/>
</dbReference>
<keyword evidence="3" id="KW-0812">Transmembrane</keyword>
<feature type="transmembrane region" description="Helical" evidence="3">
    <location>
        <begin position="99"/>
        <end position="118"/>
    </location>
</feature>
<dbReference type="PANTHER" id="PTHR45138">
    <property type="entry name" value="REGULATORY COMPONENTS OF SENSORY TRANSDUCTION SYSTEM"/>
    <property type="match status" value="1"/>
</dbReference>
<dbReference type="SMART" id="SM00267">
    <property type="entry name" value="GGDEF"/>
    <property type="match status" value="1"/>
</dbReference>
<dbReference type="InterPro" id="IPR050469">
    <property type="entry name" value="Diguanylate_Cyclase"/>
</dbReference>
<evidence type="ECO:0008006" key="8">
    <source>
        <dbReference type="Google" id="ProtNLM"/>
    </source>
</evidence>
<dbReference type="GO" id="GO:0005886">
    <property type="term" value="C:plasma membrane"/>
    <property type="evidence" value="ECO:0007669"/>
    <property type="project" value="TreeGrafter"/>
</dbReference>
<gene>
    <name evidence="6" type="ORF">Plo01_48760</name>
</gene>
<dbReference type="SUPFAM" id="SSF55785">
    <property type="entry name" value="PYP-like sensor domain (PAS domain)"/>
    <property type="match status" value="1"/>
</dbReference>
<keyword evidence="7" id="KW-1185">Reference proteome</keyword>
<dbReference type="RefSeq" id="WP_203892944.1">
    <property type="nucleotide sequence ID" value="NZ_BOOH01000039.1"/>
</dbReference>
<evidence type="ECO:0000313" key="7">
    <source>
        <dbReference type="Proteomes" id="UP000616724"/>
    </source>
</evidence>
<dbReference type="CDD" id="cd01949">
    <property type="entry name" value="GGDEF"/>
    <property type="match status" value="1"/>
</dbReference>
<dbReference type="Gene3D" id="3.30.70.270">
    <property type="match status" value="1"/>
</dbReference>
<dbReference type="InterPro" id="IPR031621">
    <property type="entry name" value="HisKA_7TM"/>
</dbReference>
<keyword evidence="3" id="KW-0472">Membrane</keyword>
<dbReference type="FunFam" id="3.30.70.270:FF:000001">
    <property type="entry name" value="Diguanylate cyclase domain protein"/>
    <property type="match status" value="1"/>
</dbReference>
<dbReference type="EMBL" id="BOOH01000039">
    <property type="protein sequence ID" value="GIH78447.1"/>
    <property type="molecule type" value="Genomic_DNA"/>
</dbReference>
<dbReference type="GO" id="GO:0052621">
    <property type="term" value="F:diguanylate cyclase activity"/>
    <property type="evidence" value="ECO:0007669"/>
    <property type="project" value="TreeGrafter"/>
</dbReference>
<proteinExistence type="predicted"/>
<dbReference type="PANTHER" id="PTHR45138:SF9">
    <property type="entry name" value="DIGUANYLATE CYCLASE DGCM-RELATED"/>
    <property type="match status" value="1"/>
</dbReference>
<evidence type="ECO:0000259" key="4">
    <source>
        <dbReference type="PROSITE" id="PS50113"/>
    </source>
</evidence>
<evidence type="ECO:0000259" key="5">
    <source>
        <dbReference type="PROSITE" id="PS50887"/>
    </source>
</evidence>
<dbReference type="Pfam" id="PF00990">
    <property type="entry name" value="GGDEF"/>
    <property type="match status" value="1"/>
</dbReference>
<dbReference type="Pfam" id="PF16927">
    <property type="entry name" value="HisKA_7TM"/>
    <property type="match status" value="1"/>
</dbReference>
<evidence type="ECO:0000256" key="2">
    <source>
        <dbReference type="SAM" id="MobiDB-lite"/>
    </source>
</evidence>
<feature type="transmembrane region" description="Helical" evidence="3">
    <location>
        <begin position="62"/>
        <end position="87"/>
    </location>
</feature>
<dbReference type="Gene3D" id="3.30.450.20">
    <property type="entry name" value="PAS domain"/>
    <property type="match status" value="1"/>
</dbReference>
<accession>A0A8J3RRC3</accession>
<organism evidence="6 7">
    <name type="scientific">Planobispora longispora</name>
    <dbReference type="NCBI Taxonomy" id="28887"/>
    <lineage>
        <taxon>Bacteria</taxon>
        <taxon>Bacillati</taxon>
        <taxon>Actinomycetota</taxon>
        <taxon>Actinomycetes</taxon>
        <taxon>Streptosporangiales</taxon>
        <taxon>Streptosporangiaceae</taxon>
        <taxon>Planobispora</taxon>
    </lineage>
</organism>
<keyword evidence="3" id="KW-1133">Transmembrane helix</keyword>
<dbReference type="InterPro" id="IPR000160">
    <property type="entry name" value="GGDEF_dom"/>
</dbReference>
<feature type="region of interest" description="Disordered" evidence="2">
    <location>
        <begin position="524"/>
        <end position="543"/>
    </location>
</feature>
<dbReference type="GO" id="GO:1902201">
    <property type="term" value="P:negative regulation of bacterial-type flagellum-dependent cell motility"/>
    <property type="evidence" value="ECO:0007669"/>
    <property type="project" value="TreeGrafter"/>
</dbReference>
<reference evidence="6 7" key="1">
    <citation type="submission" date="2021-01" db="EMBL/GenBank/DDBJ databases">
        <title>Whole genome shotgun sequence of Planobispora longispora NBRC 13918.</title>
        <authorList>
            <person name="Komaki H."/>
            <person name="Tamura T."/>
        </authorList>
    </citation>
    <scope>NUCLEOTIDE SEQUENCE [LARGE SCALE GENOMIC DNA]</scope>
    <source>
        <strain evidence="6 7">NBRC 13918</strain>
    </source>
</reference>
<dbReference type="Proteomes" id="UP000616724">
    <property type="component" value="Unassembled WGS sequence"/>
</dbReference>
<dbReference type="NCBIfam" id="TIGR00254">
    <property type="entry name" value="GGDEF"/>
    <property type="match status" value="1"/>
</dbReference>
<protein>
    <recommendedName>
        <fullName evidence="8">Diguanylate cyclase</fullName>
    </recommendedName>
</protein>
<dbReference type="CDD" id="cd00130">
    <property type="entry name" value="PAS"/>
    <property type="match status" value="1"/>
</dbReference>
<dbReference type="PROSITE" id="PS50887">
    <property type="entry name" value="GGDEF"/>
    <property type="match status" value="1"/>
</dbReference>
<keyword evidence="1" id="KW-0175">Coiled coil</keyword>
<dbReference type="InterPro" id="IPR029787">
    <property type="entry name" value="Nucleotide_cyclase"/>
</dbReference>
<dbReference type="InterPro" id="IPR035965">
    <property type="entry name" value="PAS-like_dom_sf"/>
</dbReference>
<feature type="transmembrane region" description="Helical" evidence="3">
    <location>
        <begin position="37"/>
        <end position="56"/>
    </location>
</feature>
<dbReference type="InterPro" id="IPR013656">
    <property type="entry name" value="PAS_4"/>
</dbReference>
<dbReference type="InterPro" id="IPR043128">
    <property type="entry name" value="Rev_trsase/Diguanyl_cyclase"/>
</dbReference>
<feature type="transmembrane region" description="Helical" evidence="3">
    <location>
        <begin position="175"/>
        <end position="195"/>
    </location>
</feature>
<comment type="caution">
    <text evidence="6">The sequence shown here is derived from an EMBL/GenBank/DDBJ whole genome shotgun (WGS) entry which is preliminary data.</text>
</comment>
<dbReference type="SUPFAM" id="SSF55073">
    <property type="entry name" value="Nucleotide cyclase"/>
    <property type="match status" value="1"/>
</dbReference>
<dbReference type="PROSITE" id="PS50113">
    <property type="entry name" value="PAC"/>
    <property type="match status" value="1"/>
</dbReference>
<feature type="coiled-coil region" evidence="1">
    <location>
        <begin position="331"/>
        <end position="365"/>
    </location>
</feature>
<evidence type="ECO:0000256" key="1">
    <source>
        <dbReference type="SAM" id="Coils"/>
    </source>
</evidence>
<feature type="domain" description="GGDEF" evidence="5">
    <location>
        <begin position="396"/>
        <end position="529"/>
    </location>
</feature>
<feature type="domain" description="PAC" evidence="4">
    <location>
        <begin position="291"/>
        <end position="343"/>
    </location>
</feature>